<reference evidence="4" key="1">
    <citation type="submission" date="2018-05" db="EMBL/GenBank/DDBJ databases">
        <title>Complete Genome Sequence of Methylobacterium sp. 17SD2-17.</title>
        <authorList>
            <person name="Srinivasan S."/>
        </authorList>
    </citation>
    <scope>NUCLEOTIDE SEQUENCE [LARGE SCALE GENOMIC DNA]</scope>
    <source>
        <strain evidence="4">17SD2-17</strain>
    </source>
</reference>
<dbReference type="OrthoDB" id="423529at2"/>
<evidence type="ECO:0000256" key="1">
    <source>
        <dbReference type="SAM" id="SignalP"/>
    </source>
</evidence>
<organism evidence="3 4">
    <name type="scientific">Methylobacterium durans</name>
    <dbReference type="NCBI Taxonomy" id="2202825"/>
    <lineage>
        <taxon>Bacteria</taxon>
        <taxon>Pseudomonadati</taxon>
        <taxon>Pseudomonadota</taxon>
        <taxon>Alphaproteobacteria</taxon>
        <taxon>Hyphomicrobiales</taxon>
        <taxon>Methylobacteriaceae</taxon>
        <taxon>Methylobacterium</taxon>
    </lineage>
</organism>
<evidence type="ECO:0000313" key="3">
    <source>
        <dbReference type="EMBL" id="AWN43612.1"/>
    </source>
</evidence>
<dbReference type="RefSeq" id="WP_109894576.1">
    <property type="nucleotide sequence ID" value="NZ_CP029550.1"/>
</dbReference>
<dbReference type="Proteomes" id="UP000245926">
    <property type="component" value="Chromosome"/>
</dbReference>
<evidence type="ECO:0000259" key="2">
    <source>
        <dbReference type="Pfam" id="PF12275"/>
    </source>
</evidence>
<feature type="signal peptide" evidence="1">
    <location>
        <begin position="1"/>
        <end position="25"/>
    </location>
</feature>
<feature type="domain" description="DUF3616" evidence="2">
    <location>
        <begin position="180"/>
        <end position="346"/>
    </location>
</feature>
<dbReference type="EMBL" id="CP029550">
    <property type="protein sequence ID" value="AWN43612.1"/>
    <property type="molecule type" value="Genomic_DNA"/>
</dbReference>
<keyword evidence="1" id="KW-0732">Signal</keyword>
<sequence length="358" mass="38207">MSLRPTCVPALVLLGLAAVPNAAGASGYTGTEFVAKGLRSDGKDGLEPARDVSGIACLPPDGEGRRACLVVNDQDTYAQLARLDGERLQGGDLVFLIDKDRKRLIQGRKPRRLGCSRGKGGFKDLDGEGVAYAAPFFYVVGSHGCARKDRTGVSSAFVLARLRVDPDGVPPSNDFGSVETTWRLNEILRRDPVVGPHFGRDLDEAHDGLNIEGVAAIGDRLFFGLRAPSIGGRAFVLAVRADDLFAPGDAVSGAEGERIDLELGDGVGIRDLAALEDGRLLVLSGPTLQQSDVPFRVHAVEPKPRGRLELLTALTDVPIGSGERAKAEGILPLDGQARRFLVLFDGLRNGGPWLYERR</sequence>
<name>A0A2U8WEB6_9HYPH</name>
<dbReference type="AlphaFoldDB" id="A0A2U8WEB6"/>
<dbReference type="KEGG" id="mets:DK389_27780"/>
<protein>
    <submittedName>
        <fullName evidence="3">DUF3616 domain-containing protein</fullName>
    </submittedName>
</protein>
<evidence type="ECO:0000313" key="4">
    <source>
        <dbReference type="Proteomes" id="UP000245926"/>
    </source>
</evidence>
<keyword evidence="4" id="KW-1185">Reference proteome</keyword>
<dbReference type="Pfam" id="PF12275">
    <property type="entry name" value="DUF3616"/>
    <property type="match status" value="1"/>
</dbReference>
<dbReference type="InterPro" id="IPR022060">
    <property type="entry name" value="DUF3616"/>
</dbReference>
<proteinExistence type="predicted"/>
<accession>A0A2U8WEB6</accession>
<feature type="chain" id="PRO_5016009397" evidence="1">
    <location>
        <begin position="26"/>
        <end position="358"/>
    </location>
</feature>
<gene>
    <name evidence="3" type="ORF">DK389_27780</name>
</gene>